<evidence type="ECO:0000256" key="5">
    <source>
        <dbReference type="SAM" id="Coils"/>
    </source>
</evidence>
<keyword evidence="2 6" id="KW-0812">Transmembrane</keyword>
<accession>A0A430ANE6</accession>
<dbReference type="OrthoDB" id="1653617at2"/>
<dbReference type="InterPro" id="IPR049453">
    <property type="entry name" value="Memb_transporter_dom"/>
</dbReference>
<organism evidence="8 9">
    <name type="scientific">Vagococcus elongatus</name>
    <dbReference type="NCBI Taxonomy" id="180344"/>
    <lineage>
        <taxon>Bacteria</taxon>
        <taxon>Bacillati</taxon>
        <taxon>Bacillota</taxon>
        <taxon>Bacilli</taxon>
        <taxon>Lactobacillales</taxon>
        <taxon>Enterococcaceae</taxon>
        <taxon>Vagococcus</taxon>
    </lineage>
</organism>
<keyword evidence="9" id="KW-1185">Reference proteome</keyword>
<sequence>MTLGSFRLGFRTFKTALSVAICIILFNFFGDHSPMIASLAAVFALREDLSSTYSFGGLRIFGTVIGGLAAIGYYFLQQPFHQKDIIEIILIPSFVAVIIIFLNGINMNKSIIASVATFLVIVFGIPQGEAYLYIIQRTFDSFIGVIIAVAVNRLVKSPPQEIEEAISQKEAAEEVEKLKIKELEKEISELRKKLEDKKSSH</sequence>
<feature type="coiled-coil region" evidence="5">
    <location>
        <begin position="166"/>
        <end position="200"/>
    </location>
</feature>
<dbReference type="EMBL" id="NGKA01000019">
    <property type="protein sequence ID" value="RSU09690.1"/>
    <property type="molecule type" value="Genomic_DNA"/>
</dbReference>
<name>A0A430ANE6_9ENTE</name>
<keyword evidence="4 6" id="KW-0472">Membrane</keyword>
<evidence type="ECO:0000259" key="7">
    <source>
        <dbReference type="Pfam" id="PF13515"/>
    </source>
</evidence>
<feature type="transmembrane region" description="Helical" evidence="6">
    <location>
        <begin position="88"/>
        <end position="105"/>
    </location>
</feature>
<gene>
    <name evidence="8" type="ORF">CBF29_10960</name>
</gene>
<evidence type="ECO:0000313" key="9">
    <source>
        <dbReference type="Proteomes" id="UP000287605"/>
    </source>
</evidence>
<evidence type="ECO:0000256" key="4">
    <source>
        <dbReference type="ARBA" id="ARBA00023136"/>
    </source>
</evidence>
<proteinExistence type="predicted"/>
<reference evidence="8 9" key="1">
    <citation type="submission" date="2017-05" db="EMBL/GenBank/DDBJ databases">
        <title>Vagococcus spp. assemblies.</title>
        <authorList>
            <person name="Gulvik C.A."/>
        </authorList>
    </citation>
    <scope>NUCLEOTIDE SEQUENCE [LARGE SCALE GENOMIC DNA]</scope>
    <source>
        <strain evidence="8 9">CCUG 51432</strain>
    </source>
</reference>
<comment type="subcellular location">
    <subcellularLocation>
        <location evidence="1">Membrane</location>
        <topology evidence="1">Multi-pass membrane protein</topology>
    </subcellularLocation>
</comment>
<dbReference type="GO" id="GO:0016020">
    <property type="term" value="C:membrane"/>
    <property type="evidence" value="ECO:0007669"/>
    <property type="project" value="UniProtKB-SubCell"/>
</dbReference>
<keyword evidence="5" id="KW-0175">Coiled coil</keyword>
<evidence type="ECO:0000256" key="3">
    <source>
        <dbReference type="ARBA" id="ARBA00022989"/>
    </source>
</evidence>
<evidence type="ECO:0000313" key="8">
    <source>
        <dbReference type="EMBL" id="RSU09690.1"/>
    </source>
</evidence>
<comment type="caution">
    <text evidence="8">The sequence shown here is derived from an EMBL/GenBank/DDBJ whole genome shotgun (WGS) entry which is preliminary data.</text>
</comment>
<dbReference type="AlphaFoldDB" id="A0A430ANE6"/>
<dbReference type="Pfam" id="PF13515">
    <property type="entry name" value="FUSC_2"/>
    <property type="match status" value="1"/>
</dbReference>
<protein>
    <recommendedName>
        <fullName evidence="7">Integral membrane bound transporter domain-containing protein</fullName>
    </recommendedName>
</protein>
<evidence type="ECO:0000256" key="2">
    <source>
        <dbReference type="ARBA" id="ARBA00022692"/>
    </source>
</evidence>
<feature type="transmembrane region" description="Helical" evidence="6">
    <location>
        <begin position="111"/>
        <end position="134"/>
    </location>
</feature>
<dbReference type="RefSeq" id="WP_126809773.1">
    <property type="nucleotide sequence ID" value="NZ_NGKA01000019.1"/>
</dbReference>
<evidence type="ECO:0000256" key="1">
    <source>
        <dbReference type="ARBA" id="ARBA00004141"/>
    </source>
</evidence>
<dbReference type="Proteomes" id="UP000287605">
    <property type="component" value="Unassembled WGS sequence"/>
</dbReference>
<keyword evidence="3 6" id="KW-1133">Transmembrane helix</keyword>
<feature type="transmembrane region" description="Helical" evidence="6">
    <location>
        <begin position="54"/>
        <end position="76"/>
    </location>
</feature>
<evidence type="ECO:0000256" key="6">
    <source>
        <dbReference type="SAM" id="Phobius"/>
    </source>
</evidence>
<feature type="domain" description="Integral membrane bound transporter" evidence="7">
    <location>
        <begin position="21"/>
        <end position="151"/>
    </location>
</feature>